<dbReference type="SMART" id="SM00710">
    <property type="entry name" value="PbH1"/>
    <property type="match status" value="4"/>
</dbReference>
<comment type="similarity">
    <text evidence="2 8">Belongs to the glycosyl hydrolase 28 family.</text>
</comment>
<dbReference type="PANTHER" id="PTHR31375">
    <property type="match status" value="1"/>
</dbReference>
<evidence type="ECO:0000256" key="8">
    <source>
        <dbReference type="RuleBase" id="RU361169"/>
    </source>
</evidence>
<dbReference type="Gene3D" id="2.160.20.10">
    <property type="entry name" value="Single-stranded right-handed beta-helix, Pectin lyase-like"/>
    <property type="match status" value="1"/>
</dbReference>
<organism evidence="9 10">
    <name type="scientific">Perilla frutescens var. hirtella</name>
    <name type="common">Perilla citriodora</name>
    <name type="synonym">Perilla setoyensis</name>
    <dbReference type="NCBI Taxonomy" id="608512"/>
    <lineage>
        <taxon>Eukaryota</taxon>
        <taxon>Viridiplantae</taxon>
        <taxon>Streptophyta</taxon>
        <taxon>Embryophyta</taxon>
        <taxon>Tracheophyta</taxon>
        <taxon>Spermatophyta</taxon>
        <taxon>Magnoliopsida</taxon>
        <taxon>eudicotyledons</taxon>
        <taxon>Gunneridae</taxon>
        <taxon>Pentapetalae</taxon>
        <taxon>asterids</taxon>
        <taxon>lamiids</taxon>
        <taxon>Lamiales</taxon>
        <taxon>Lamiaceae</taxon>
        <taxon>Nepetoideae</taxon>
        <taxon>Elsholtzieae</taxon>
        <taxon>Perilla</taxon>
    </lineage>
</organism>
<evidence type="ECO:0000256" key="4">
    <source>
        <dbReference type="ARBA" id="ARBA00022525"/>
    </source>
</evidence>
<evidence type="ECO:0000256" key="6">
    <source>
        <dbReference type="ARBA" id="ARBA00023295"/>
    </source>
</evidence>
<dbReference type="Pfam" id="PF00295">
    <property type="entry name" value="Glyco_hydro_28"/>
    <property type="match status" value="1"/>
</dbReference>
<dbReference type="GO" id="GO:0004650">
    <property type="term" value="F:polygalacturonase activity"/>
    <property type="evidence" value="ECO:0007669"/>
    <property type="project" value="InterPro"/>
</dbReference>
<dbReference type="GO" id="GO:0005975">
    <property type="term" value="P:carbohydrate metabolic process"/>
    <property type="evidence" value="ECO:0007669"/>
    <property type="project" value="InterPro"/>
</dbReference>
<evidence type="ECO:0000313" key="10">
    <source>
        <dbReference type="Proteomes" id="UP001190926"/>
    </source>
</evidence>
<evidence type="ECO:0000256" key="1">
    <source>
        <dbReference type="ARBA" id="ARBA00004191"/>
    </source>
</evidence>
<dbReference type="Proteomes" id="UP001190926">
    <property type="component" value="Unassembled WGS sequence"/>
</dbReference>
<protein>
    <recommendedName>
        <fullName evidence="11">Polygalacturonase</fullName>
    </recommendedName>
</protein>
<keyword evidence="7" id="KW-0961">Cell wall biogenesis/degradation</keyword>
<evidence type="ECO:0000256" key="2">
    <source>
        <dbReference type="ARBA" id="ARBA00008834"/>
    </source>
</evidence>
<keyword evidence="4" id="KW-0964">Secreted</keyword>
<proteinExistence type="inferred from homology"/>
<comment type="subcellular location">
    <subcellularLocation>
        <location evidence="1">Secreted</location>
        <location evidence="1">Cell wall</location>
    </subcellularLocation>
</comment>
<keyword evidence="5 8" id="KW-0378">Hydrolase</keyword>
<name>A0AAD4J016_PERFH</name>
<dbReference type="SUPFAM" id="SSF51126">
    <property type="entry name" value="Pectin lyase-like"/>
    <property type="match status" value="1"/>
</dbReference>
<evidence type="ECO:0000256" key="7">
    <source>
        <dbReference type="ARBA" id="ARBA00023316"/>
    </source>
</evidence>
<dbReference type="InterPro" id="IPR012334">
    <property type="entry name" value="Pectin_lyas_fold"/>
</dbReference>
<evidence type="ECO:0000313" key="9">
    <source>
        <dbReference type="EMBL" id="KAH6824316.1"/>
    </source>
</evidence>
<keyword evidence="10" id="KW-1185">Reference proteome</keyword>
<dbReference type="InterPro" id="IPR006626">
    <property type="entry name" value="PbH1"/>
</dbReference>
<dbReference type="AlphaFoldDB" id="A0AAD4J016"/>
<reference evidence="9 10" key="1">
    <citation type="journal article" date="2021" name="Nat. Commun.">
        <title>Incipient diploidization of the medicinal plant Perilla within 10,000 years.</title>
        <authorList>
            <person name="Zhang Y."/>
            <person name="Shen Q."/>
            <person name="Leng L."/>
            <person name="Zhang D."/>
            <person name="Chen S."/>
            <person name="Shi Y."/>
            <person name="Ning Z."/>
            <person name="Chen S."/>
        </authorList>
    </citation>
    <scope>NUCLEOTIDE SEQUENCE [LARGE SCALE GENOMIC DNA]</scope>
    <source>
        <strain evidence="10">cv. PC099</strain>
    </source>
</reference>
<dbReference type="EMBL" id="SDAM02000366">
    <property type="protein sequence ID" value="KAH6824316.1"/>
    <property type="molecule type" value="Genomic_DNA"/>
</dbReference>
<evidence type="ECO:0000256" key="3">
    <source>
        <dbReference type="ARBA" id="ARBA00022512"/>
    </source>
</evidence>
<evidence type="ECO:0008006" key="11">
    <source>
        <dbReference type="Google" id="ProtNLM"/>
    </source>
</evidence>
<gene>
    <name evidence="9" type="ORF">C2S53_000681</name>
</gene>
<comment type="caution">
    <text evidence="9">The sequence shown here is derived from an EMBL/GenBank/DDBJ whole genome shotgun (WGS) entry which is preliminary data.</text>
</comment>
<dbReference type="InterPro" id="IPR011050">
    <property type="entry name" value="Pectin_lyase_fold/virulence"/>
</dbReference>
<keyword evidence="3" id="KW-0134">Cell wall</keyword>
<accession>A0AAD4J016</accession>
<evidence type="ECO:0000256" key="5">
    <source>
        <dbReference type="ARBA" id="ARBA00022801"/>
    </source>
</evidence>
<sequence>MPSYSRLSRTYVHQRHKGRLQYPSHIRSVKWAYQIRMELKDDAVPTVLAQTRPQAFESAWTAACSRSFENPNVIVPSGRVFLVSPIKFEGPCKSSSITFEILGTIIAYPREAWEKNVDEWIYFHRVEGFYVVGNGQGVIDGQGDSWWGHAMRFSSCNKLQLNGLKHKDSQRNHISVDSCHNSRISSLHIIAAATSPNTDGIDISSSSNVNIHDCVIETGDDCIAINEGTSSLYNSRITCGPGHGISLGKDGSREEVEGILLNNCTFIRTQNGVRIKTWQGGSGFAKNITFSNINFESSNNHVIIDQYYCPHKKCDDYATAVEVSDVRYIRLHGTSARSNGLINLKCSRTVPCTGIVFDGLDIILMWIVFNLEFVPTHIGNYKL</sequence>
<dbReference type="InterPro" id="IPR000743">
    <property type="entry name" value="Glyco_hydro_28"/>
</dbReference>
<keyword evidence="6 8" id="KW-0326">Glycosidase</keyword>
<dbReference type="GO" id="GO:0071555">
    <property type="term" value="P:cell wall organization"/>
    <property type="evidence" value="ECO:0007669"/>
    <property type="project" value="UniProtKB-KW"/>
</dbReference>